<protein>
    <submittedName>
        <fullName evidence="1">Uncharacterized protein</fullName>
    </submittedName>
</protein>
<dbReference type="Proteomes" id="UP001175228">
    <property type="component" value="Unassembled WGS sequence"/>
</dbReference>
<organism evidence="1 2">
    <name type="scientific">Armillaria luteobubalina</name>
    <dbReference type="NCBI Taxonomy" id="153913"/>
    <lineage>
        <taxon>Eukaryota</taxon>
        <taxon>Fungi</taxon>
        <taxon>Dikarya</taxon>
        <taxon>Basidiomycota</taxon>
        <taxon>Agaricomycotina</taxon>
        <taxon>Agaricomycetes</taxon>
        <taxon>Agaricomycetidae</taxon>
        <taxon>Agaricales</taxon>
        <taxon>Marasmiineae</taxon>
        <taxon>Physalacriaceae</taxon>
        <taxon>Armillaria</taxon>
    </lineage>
</organism>
<proteinExistence type="predicted"/>
<accession>A0AA39TD34</accession>
<evidence type="ECO:0000313" key="1">
    <source>
        <dbReference type="EMBL" id="KAK0481076.1"/>
    </source>
</evidence>
<gene>
    <name evidence="1" type="ORF">EDD18DRAFT_1113189</name>
</gene>
<evidence type="ECO:0000313" key="2">
    <source>
        <dbReference type="Proteomes" id="UP001175228"/>
    </source>
</evidence>
<dbReference type="AlphaFoldDB" id="A0AA39TD34"/>
<keyword evidence="2" id="KW-1185">Reference proteome</keyword>
<dbReference type="EMBL" id="JAUEPU010000075">
    <property type="protein sequence ID" value="KAK0481076.1"/>
    <property type="molecule type" value="Genomic_DNA"/>
</dbReference>
<name>A0AA39TD34_9AGAR</name>
<comment type="caution">
    <text evidence="1">The sequence shown here is derived from an EMBL/GenBank/DDBJ whole genome shotgun (WGS) entry which is preliminary data.</text>
</comment>
<sequence>MIKNIYFTVAKAQWDRPSGKCHIILLGTDGEEKVFGKCWSMKGGDLGNNQLQLTNQLNGTENCVKILEEHPDWGGQSRWLKVQTLQNQGSEIACMEEAGGFNVLCPFGSEKIMLIDGALSAVECDKAEDEISITSTTALDNDIRNSLDNSNNGLELDLDDLCTSAAAVMSTPTLGMNSDNREIPATYEP</sequence>
<reference evidence="1" key="1">
    <citation type="submission" date="2023-06" db="EMBL/GenBank/DDBJ databases">
        <authorList>
            <consortium name="Lawrence Berkeley National Laboratory"/>
            <person name="Ahrendt S."/>
            <person name="Sahu N."/>
            <person name="Indic B."/>
            <person name="Wong-Bajracharya J."/>
            <person name="Merenyi Z."/>
            <person name="Ke H.-M."/>
            <person name="Monk M."/>
            <person name="Kocsube S."/>
            <person name="Drula E."/>
            <person name="Lipzen A."/>
            <person name="Balint B."/>
            <person name="Henrissat B."/>
            <person name="Andreopoulos B."/>
            <person name="Martin F.M."/>
            <person name="Harder C.B."/>
            <person name="Rigling D."/>
            <person name="Ford K.L."/>
            <person name="Foster G.D."/>
            <person name="Pangilinan J."/>
            <person name="Papanicolaou A."/>
            <person name="Barry K."/>
            <person name="LaButti K."/>
            <person name="Viragh M."/>
            <person name="Koriabine M."/>
            <person name="Yan M."/>
            <person name="Riley R."/>
            <person name="Champramary S."/>
            <person name="Plett K.L."/>
            <person name="Tsai I.J."/>
            <person name="Slot J."/>
            <person name="Sipos G."/>
            <person name="Plett J."/>
            <person name="Nagy L.G."/>
            <person name="Grigoriev I.V."/>
        </authorList>
    </citation>
    <scope>NUCLEOTIDE SEQUENCE</scope>
    <source>
        <strain evidence="1">HWK02</strain>
    </source>
</reference>